<name>A0ABS3CL99_9BACT</name>
<dbReference type="EMBL" id="JAFKCU010000007">
    <property type="protein sequence ID" value="MBN7817879.1"/>
    <property type="molecule type" value="Genomic_DNA"/>
</dbReference>
<dbReference type="Proteomes" id="UP000664480">
    <property type="component" value="Unassembled WGS sequence"/>
</dbReference>
<evidence type="ECO:0000313" key="2">
    <source>
        <dbReference type="Proteomes" id="UP000664480"/>
    </source>
</evidence>
<accession>A0ABS3CL99</accession>
<protein>
    <submittedName>
        <fullName evidence="1">Uncharacterized protein</fullName>
    </submittedName>
</protein>
<organism evidence="1 2">
    <name type="scientific">Algoriphagus pacificus</name>
    <dbReference type="NCBI Taxonomy" id="2811234"/>
    <lineage>
        <taxon>Bacteria</taxon>
        <taxon>Pseudomonadati</taxon>
        <taxon>Bacteroidota</taxon>
        <taxon>Cytophagia</taxon>
        <taxon>Cytophagales</taxon>
        <taxon>Cyclobacteriaceae</taxon>
        <taxon>Algoriphagus</taxon>
    </lineage>
</organism>
<reference evidence="1 2" key="1">
    <citation type="submission" date="2021-03" db="EMBL/GenBank/DDBJ databases">
        <title>novel species isolated from a fishpond in China.</title>
        <authorList>
            <person name="Lu H."/>
            <person name="Cai Z."/>
        </authorList>
    </citation>
    <scope>NUCLEOTIDE SEQUENCE [LARGE SCALE GENOMIC DNA]</scope>
    <source>
        <strain evidence="1 2">YJ13C</strain>
    </source>
</reference>
<proteinExistence type="predicted"/>
<comment type="caution">
    <text evidence="1">The sequence shown here is derived from an EMBL/GenBank/DDBJ whole genome shotgun (WGS) entry which is preliminary data.</text>
</comment>
<evidence type="ECO:0000313" key="1">
    <source>
        <dbReference type="EMBL" id="MBN7817879.1"/>
    </source>
</evidence>
<keyword evidence="2" id="KW-1185">Reference proteome</keyword>
<sequence>MMEKNPKADLWSKIQEQKDFDSQVKAHIENLPQRMPKVDLWNAIENKLEDKSPIIPIWKYGMVAASMAFILALSGIAYLGWEEKNVEPPLVTEVVSESPKPNVTDSKPAIESQIIEEIPEPIKIKESLPEPAQNNEIKRNGMSPVEKPTIALPELDLTKIIASEVIVPERQEIESAPTLHRVTVSWGLQDKVKLRANFGGVNPESAPIQQLGRAYEKRNSIKIKFKKD</sequence>
<dbReference type="RefSeq" id="WP_206588541.1">
    <property type="nucleotide sequence ID" value="NZ_JAFKCU010000007.1"/>
</dbReference>
<gene>
    <name evidence="1" type="ORF">J0A69_20725</name>
</gene>